<organism evidence="2 3">
    <name type="scientific">Gelidibacter salicanalis</name>
    <dbReference type="NCBI Taxonomy" id="291193"/>
    <lineage>
        <taxon>Bacteria</taxon>
        <taxon>Pseudomonadati</taxon>
        <taxon>Bacteroidota</taxon>
        <taxon>Flavobacteriia</taxon>
        <taxon>Flavobacteriales</taxon>
        <taxon>Flavobacteriaceae</taxon>
        <taxon>Gelidibacter</taxon>
    </lineage>
</organism>
<accession>A0A934NL32</accession>
<dbReference type="InterPro" id="IPR021109">
    <property type="entry name" value="Peptidase_aspartic_dom_sf"/>
</dbReference>
<gene>
    <name evidence="2" type="ORF">JEM65_21845</name>
</gene>
<keyword evidence="3" id="KW-1185">Reference proteome</keyword>
<keyword evidence="2" id="KW-0645">Protease</keyword>
<feature type="region of interest" description="Disordered" evidence="1">
    <location>
        <begin position="1"/>
        <end position="29"/>
    </location>
</feature>
<evidence type="ECO:0000313" key="3">
    <source>
        <dbReference type="Proteomes" id="UP000662373"/>
    </source>
</evidence>
<evidence type="ECO:0000256" key="1">
    <source>
        <dbReference type="SAM" id="MobiDB-lite"/>
    </source>
</evidence>
<feature type="non-terminal residue" evidence="2">
    <location>
        <position position="1"/>
    </location>
</feature>
<protein>
    <submittedName>
        <fullName evidence="2">Retroviral-like aspartic protease</fullName>
    </submittedName>
</protein>
<dbReference type="AlphaFoldDB" id="A0A934NL32"/>
<name>A0A934NL32_9FLAO</name>
<feature type="non-terminal residue" evidence="2">
    <location>
        <position position="95"/>
    </location>
</feature>
<evidence type="ECO:0000313" key="2">
    <source>
        <dbReference type="EMBL" id="MBJ7883262.1"/>
    </source>
</evidence>
<reference evidence="2 3" key="1">
    <citation type="submission" date="2020-09" db="EMBL/GenBank/DDBJ databases">
        <title>Draft genome of Gelidibacter salicanalis PAMC21136.</title>
        <authorList>
            <person name="Park H."/>
        </authorList>
    </citation>
    <scope>NUCLEOTIDE SEQUENCE [LARGE SCALE GENOMIC DNA]</scope>
    <source>
        <strain evidence="2 3">PAMC21136</strain>
    </source>
</reference>
<sequence length="95" mass="10304">YADAIGRTITRLEEESPQTQVKSVSEEDEFTKPTPLFSCQFTSNDGCSFTHSCLPDTGATGSLIHSDIIIKYGIKEAKQSTSRKVTTANGSTLQT</sequence>
<dbReference type="GO" id="GO:0008233">
    <property type="term" value="F:peptidase activity"/>
    <property type="evidence" value="ECO:0007669"/>
    <property type="project" value="UniProtKB-KW"/>
</dbReference>
<dbReference type="EMBL" id="JAEHJZ010000484">
    <property type="protein sequence ID" value="MBJ7883262.1"/>
    <property type="molecule type" value="Genomic_DNA"/>
</dbReference>
<dbReference type="Proteomes" id="UP000662373">
    <property type="component" value="Unassembled WGS sequence"/>
</dbReference>
<dbReference type="RefSeq" id="WP_199603878.1">
    <property type="nucleotide sequence ID" value="NZ_JAEHJZ010000484.1"/>
</dbReference>
<dbReference type="Gene3D" id="2.40.70.10">
    <property type="entry name" value="Acid Proteases"/>
    <property type="match status" value="1"/>
</dbReference>
<dbReference type="GO" id="GO:0006508">
    <property type="term" value="P:proteolysis"/>
    <property type="evidence" value="ECO:0007669"/>
    <property type="project" value="UniProtKB-KW"/>
</dbReference>
<keyword evidence="2" id="KW-0378">Hydrolase</keyword>
<dbReference type="CDD" id="cd00303">
    <property type="entry name" value="retropepsin_like"/>
    <property type="match status" value="1"/>
</dbReference>
<proteinExistence type="predicted"/>
<dbReference type="Pfam" id="PF13650">
    <property type="entry name" value="Asp_protease_2"/>
    <property type="match status" value="1"/>
</dbReference>
<comment type="caution">
    <text evidence="2">The sequence shown here is derived from an EMBL/GenBank/DDBJ whole genome shotgun (WGS) entry which is preliminary data.</text>
</comment>